<accession>A0AAW1MS82</accession>
<name>A0AAW1MS82_SAPOF</name>
<keyword evidence="1" id="KW-0732">Signal</keyword>
<feature type="chain" id="PRO_5043564889" description="Neprosin PEP catalytic domain-containing protein" evidence="1">
    <location>
        <begin position="23"/>
        <end position="251"/>
    </location>
</feature>
<sequence length="251" mass="27291">MKKHFFFLLFICITCITSNVEASGISNTNGVEQKTISTDLKYSMIPAQGETDGALCNFQSGKESLGKGWKGHGAEFAGIKSSGSITGVHAKLAVFAPGTVEYGQYSAAYVSVESGEGGSRNQIKAGWVVNPCYFNDNEVHFFLSFLGDDEGNCWDTSCDDFIATWGTNDLKLGDILTPSKVGHADQTFLEIFIGQDDKVKMWFLNANGRGVGYWKGEYFSTLLKGATTTRIGGEAYTPQGGIRVHLWEVVL</sequence>
<proteinExistence type="predicted"/>
<evidence type="ECO:0000256" key="1">
    <source>
        <dbReference type="SAM" id="SignalP"/>
    </source>
</evidence>
<evidence type="ECO:0000313" key="3">
    <source>
        <dbReference type="EMBL" id="KAK9748769.1"/>
    </source>
</evidence>
<protein>
    <recommendedName>
        <fullName evidence="2">Neprosin PEP catalytic domain-containing protein</fullName>
    </recommendedName>
</protein>
<evidence type="ECO:0000259" key="2">
    <source>
        <dbReference type="PROSITE" id="PS52045"/>
    </source>
</evidence>
<dbReference type="PROSITE" id="PS52045">
    <property type="entry name" value="NEPROSIN_PEP_CD"/>
    <property type="match status" value="1"/>
</dbReference>
<comment type="caution">
    <text evidence="3">The sequence shown here is derived from an EMBL/GenBank/DDBJ whole genome shotgun (WGS) entry which is preliminary data.</text>
</comment>
<organism evidence="3 4">
    <name type="scientific">Saponaria officinalis</name>
    <name type="common">Common soapwort</name>
    <name type="synonym">Lychnis saponaria</name>
    <dbReference type="NCBI Taxonomy" id="3572"/>
    <lineage>
        <taxon>Eukaryota</taxon>
        <taxon>Viridiplantae</taxon>
        <taxon>Streptophyta</taxon>
        <taxon>Embryophyta</taxon>
        <taxon>Tracheophyta</taxon>
        <taxon>Spermatophyta</taxon>
        <taxon>Magnoliopsida</taxon>
        <taxon>eudicotyledons</taxon>
        <taxon>Gunneridae</taxon>
        <taxon>Pentapetalae</taxon>
        <taxon>Caryophyllales</taxon>
        <taxon>Caryophyllaceae</taxon>
        <taxon>Caryophylleae</taxon>
        <taxon>Saponaria</taxon>
    </lineage>
</organism>
<evidence type="ECO:0000313" key="4">
    <source>
        <dbReference type="Proteomes" id="UP001443914"/>
    </source>
</evidence>
<feature type="signal peptide" evidence="1">
    <location>
        <begin position="1"/>
        <end position="22"/>
    </location>
</feature>
<dbReference type="Proteomes" id="UP001443914">
    <property type="component" value="Unassembled WGS sequence"/>
</dbReference>
<keyword evidence="4" id="KW-1185">Reference proteome</keyword>
<dbReference type="PANTHER" id="PTHR31589">
    <property type="entry name" value="PROTEIN, PUTATIVE (DUF239)-RELATED-RELATED"/>
    <property type="match status" value="1"/>
</dbReference>
<dbReference type="EMBL" id="JBDFQZ010000002">
    <property type="protein sequence ID" value="KAK9748769.1"/>
    <property type="molecule type" value="Genomic_DNA"/>
</dbReference>
<dbReference type="AlphaFoldDB" id="A0AAW1MS82"/>
<reference evidence="3" key="1">
    <citation type="submission" date="2024-03" db="EMBL/GenBank/DDBJ databases">
        <title>WGS assembly of Saponaria officinalis var. Norfolk2.</title>
        <authorList>
            <person name="Jenkins J."/>
            <person name="Shu S."/>
            <person name="Grimwood J."/>
            <person name="Barry K."/>
            <person name="Goodstein D."/>
            <person name="Schmutz J."/>
            <person name="Leebens-Mack J."/>
            <person name="Osbourn A."/>
        </authorList>
    </citation>
    <scope>NUCLEOTIDE SEQUENCE [LARGE SCALE GENOMIC DNA]</scope>
    <source>
        <strain evidence="3">JIC</strain>
    </source>
</reference>
<feature type="domain" description="Neprosin PEP catalytic" evidence="2">
    <location>
        <begin position="66"/>
        <end position="251"/>
    </location>
</feature>
<dbReference type="PANTHER" id="PTHR31589:SF110">
    <property type="entry name" value="PROTEIN, PUTATIVE (DUF239)-RELATED"/>
    <property type="match status" value="1"/>
</dbReference>
<gene>
    <name evidence="3" type="ORF">RND81_02G079300</name>
</gene>
<dbReference type="InterPro" id="IPR053168">
    <property type="entry name" value="Glutamic_endopeptidase"/>
</dbReference>
<dbReference type="InterPro" id="IPR004314">
    <property type="entry name" value="Neprosin"/>
</dbReference>
<dbReference type="Pfam" id="PF03080">
    <property type="entry name" value="Neprosin"/>
    <property type="match status" value="1"/>
</dbReference>